<accession>M5G7H2</accession>
<dbReference type="UniPathway" id="UPA00988"/>
<dbReference type="PANTHER" id="PTHR20882">
    <property type="entry name" value="CYTOPLASMIC TRNA 2-THIOLATION PROTEIN 2"/>
    <property type="match status" value="1"/>
</dbReference>
<dbReference type="GO" id="GO:0032447">
    <property type="term" value="P:protein urmylation"/>
    <property type="evidence" value="ECO:0007669"/>
    <property type="project" value="UniProtKB-UniRule"/>
</dbReference>
<evidence type="ECO:0000313" key="6">
    <source>
        <dbReference type="Proteomes" id="UP000030653"/>
    </source>
</evidence>
<dbReference type="Gene3D" id="3.40.50.620">
    <property type="entry name" value="HUPs"/>
    <property type="match status" value="1"/>
</dbReference>
<reference evidence="5 6" key="1">
    <citation type="journal article" date="2012" name="Science">
        <title>The Paleozoic origin of enzymatic lignin decomposition reconstructed from 31 fungal genomes.</title>
        <authorList>
            <person name="Floudas D."/>
            <person name="Binder M."/>
            <person name="Riley R."/>
            <person name="Barry K."/>
            <person name="Blanchette R.A."/>
            <person name="Henrissat B."/>
            <person name="Martinez A.T."/>
            <person name="Otillar R."/>
            <person name="Spatafora J.W."/>
            <person name="Yadav J.S."/>
            <person name="Aerts A."/>
            <person name="Benoit I."/>
            <person name="Boyd A."/>
            <person name="Carlson A."/>
            <person name="Copeland A."/>
            <person name="Coutinho P.M."/>
            <person name="de Vries R.P."/>
            <person name="Ferreira P."/>
            <person name="Findley K."/>
            <person name="Foster B."/>
            <person name="Gaskell J."/>
            <person name="Glotzer D."/>
            <person name="Gorecki P."/>
            <person name="Heitman J."/>
            <person name="Hesse C."/>
            <person name="Hori C."/>
            <person name="Igarashi K."/>
            <person name="Jurgens J.A."/>
            <person name="Kallen N."/>
            <person name="Kersten P."/>
            <person name="Kohler A."/>
            <person name="Kuees U."/>
            <person name="Kumar T.K.A."/>
            <person name="Kuo A."/>
            <person name="LaButti K."/>
            <person name="Larrondo L.F."/>
            <person name="Lindquist E."/>
            <person name="Ling A."/>
            <person name="Lombard V."/>
            <person name="Lucas S."/>
            <person name="Lundell T."/>
            <person name="Martin R."/>
            <person name="McLaughlin D.J."/>
            <person name="Morgenstern I."/>
            <person name="Morin E."/>
            <person name="Murat C."/>
            <person name="Nagy L.G."/>
            <person name="Nolan M."/>
            <person name="Ohm R.A."/>
            <person name="Patyshakuliyeva A."/>
            <person name="Rokas A."/>
            <person name="Ruiz-Duenas F.J."/>
            <person name="Sabat G."/>
            <person name="Salamov A."/>
            <person name="Samejima M."/>
            <person name="Schmutz J."/>
            <person name="Slot J.C."/>
            <person name="St John F."/>
            <person name="Stenlid J."/>
            <person name="Sun H."/>
            <person name="Sun S."/>
            <person name="Syed K."/>
            <person name="Tsang A."/>
            <person name="Wiebenga A."/>
            <person name="Young D."/>
            <person name="Pisabarro A."/>
            <person name="Eastwood D.C."/>
            <person name="Martin F."/>
            <person name="Cullen D."/>
            <person name="Grigoriev I.V."/>
            <person name="Hibbett D.S."/>
        </authorList>
    </citation>
    <scope>NUCLEOTIDE SEQUENCE [LARGE SCALE GENOMIC DNA]</scope>
    <source>
        <strain evidence="5 6">DJM-731 SS1</strain>
    </source>
</reference>
<evidence type="ECO:0000313" key="5">
    <source>
        <dbReference type="EMBL" id="EJU04679.1"/>
    </source>
</evidence>
<dbReference type="AlphaFoldDB" id="M5G7H2"/>
<dbReference type="GO" id="GO:0016779">
    <property type="term" value="F:nucleotidyltransferase activity"/>
    <property type="evidence" value="ECO:0007669"/>
    <property type="project" value="UniProtKB-UniRule"/>
</dbReference>
<proteinExistence type="inferred from homology"/>
<dbReference type="PANTHER" id="PTHR20882:SF14">
    <property type="entry name" value="CYTOPLASMIC TRNA 2-THIOLATION PROTEIN 2"/>
    <property type="match status" value="1"/>
</dbReference>
<comment type="pathway">
    <text evidence="3">tRNA modification; 5-methoxycarbonylmethyl-2-thiouridine-tRNA biosynthesis.</text>
</comment>
<dbReference type="OMA" id="KQRKQMM"/>
<keyword evidence="6" id="KW-1185">Reference proteome</keyword>
<dbReference type="STRING" id="1858805.M5G7H2"/>
<dbReference type="OrthoDB" id="25129at2759"/>
<comment type="similarity">
    <text evidence="3">Belongs to the CTU2/NCS2 family.</text>
</comment>
<dbReference type="EMBL" id="JH795857">
    <property type="protein sequence ID" value="EJU04679.1"/>
    <property type="molecule type" value="Genomic_DNA"/>
</dbReference>
<evidence type="ECO:0000256" key="4">
    <source>
        <dbReference type="SAM" id="MobiDB-lite"/>
    </source>
</evidence>
<evidence type="ECO:0000256" key="1">
    <source>
        <dbReference type="ARBA" id="ARBA00022490"/>
    </source>
</evidence>
<dbReference type="HOGENOM" id="CLU_024534_4_0_1"/>
<dbReference type="InterPro" id="IPR014729">
    <property type="entry name" value="Rossmann-like_a/b/a_fold"/>
</dbReference>
<dbReference type="SUPFAM" id="SSF52402">
    <property type="entry name" value="Adenine nucleotide alpha hydrolases-like"/>
    <property type="match status" value="1"/>
</dbReference>
<dbReference type="GO" id="GO:0016783">
    <property type="term" value="F:sulfurtransferase activity"/>
    <property type="evidence" value="ECO:0007669"/>
    <property type="project" value="TreeGrafter"/>
</dbReference>
<comment type="subcellular location">
    <subcellularLocation>
        <location evidence="3">Cytoplasm</location>
    </subcellularLocation>
</comment>
<dbReference type="Proteomes" id="UP000030653">
    <property type="component" value="Unassembled WGS sequence"/>
</dbReference>
<gene>
    <name evidence="3" type="primary">NCS2</name>
    <name evidence="3" type="synonym">CTU2</name>
    <name evidence="5" type="ORF">DACRYDRAFT_20334</name>
</gene>
<sequence>MSCEGPPSAEDLMPKRPRYDRDQTCIKCKSHRGNLVIKHAVYCFSCLPAMLIRKFRRALSASLDPAAPPRGTPSRTPPPDVVLALSGGPSSTVLLDMVWKCFSVEGSGRKDERRQVGSVRAVYVDWSCLGGKSVVESLREACQRYGIELTMVMGEAAFDAAWTSAVGMPRPTSELLVNQHSDRLPFLPSPMGAGPSDPIATLRAHLASLPTPSAIPAMLRTLTRLLILNTTCALSCSVLMLGTCLPRLSVDLLENVAYGGGFSLGSEREESVSLPLGEVHVIRPLRDWSLKELGWWLHSRSLPVPRGVDGKPDRLLAPSGGKTLSKLTEDFVLGLERDYPSTVSTISKTATKVVPAEPAAYRCAYCLRPAQKNATRWKAGTAVLVLPSLADGGNDPLAPPKTPPLPGAQGLADGLCYSCYTHLTSRGGTGAGKVRSIASQDADRSGSTGMPMPVWVRRVREEEMKQHIGEFLLEE</sequence>
<evidence type="ECO:0000256" key="2">
    <source>
        <dbReference type="ARBA" id="ARBA00022694"/>
    </source>
</evidence>
<keyword evidence="2 3" id="KW-0819">tRNA processing</keyword>
<feature type="region of interest" description="Disordered" evidence="4">
    <location>
        <begin position="427"/>
        <end position="453"/>
    </location>
</feature>
<dbReference type="Pfam" id="PF10288">
    <property type="entry name" value="CTU2"/>
    <property type="match status" value="1"/>
</dbReference>
<dbReference type="GO" id="GO:0000049">
    <property type="term" value="F:tRNA binding"/>
    <property type="evidence" value="ECO:0007669"/>
    <property type="project" value="InterPro"/>
</dbReference>
<evidence type="ECO:0000256" key="3">
    <source>
        <dbReference type="HAMAP-Rule" id="MF_03054"/>
    </source>
</evidence>
<keyword evidence="1 3" id="KW-0963">Cytoplasm</keyword>
<comment type="function">
    <text evidence="3">Plays a central role in 2-thiolation of mcm(5)S(2)U at tRNA wobble positions of tRNA(Lys), tRNA(Glu) and tRNA(Gln). May act by forming a heterodimer with NCS6 that ligates sulfur from thiocarboxylated URM1 onto the uridine of tRNAs at wobble position. Prior mcm(5) tRNA modification by the elongator complex is required for 2-thiolation. May also be involved in protein urmylation.</text>
</comment>
<protein>
    <recommendedName>
        <fullName evidence="3">Cytoplasmic tRNA 2-thiolation protein 2</fullName>
    </recommendedName>
</protein>
<organism evidence="5 6">
    <name type="scientific">Dacryopinax primogenitus (strain DJM 731)</name>
    <name type="common">Brown rot fungus</name>
    <dbReference type="NCBI Taxonomy" id="1858805"/>
    <lineage>
        <taxon>Eukaryota</taxon>
        <taxon>Fungi</taxon>
        <taxon>Dikarya</taxon>
        <taxon>Basidiomycota</taxon>
        <taxon>Agaricomycotina</taxon>
        <taxon>Dacrymycetes</taxon>
        <taxon>Dacrymycetales</taxon>
        <taxon>Dacrymycetaceae</taxon>
        <taxon>Dacryopinax</taxon>
    </lineage>
</organism>
<dbReference type="HAMAP" id="MF_03054">
    <property type="entry name" value="CTU2"/>
    <property type="match status" value="1"/>
</dbReference>
<name>M5G7H2_DACPD</name>
<dbReference type="InterPro" id="IPR019407">
    <property type="entry name" value="CTU2"/>
</dbReference>
<dbReference type="GO" id="GO:0002143">
    <property type="term" value="P:tRNA wobble position uridine thiolation"/>
    <property type="evidence" value="ECO:0007669"/>
    <property type="project" value="TreeGrafter"/>
</dbReference>
<dbReference type="GO" id="GO:0005829">
    <property type="term" value="C:cytosol"/>
    <property type="evidence" value="ECO:0007669"/>
    <property type="project" value="TreeGrafter"/>
</dbReference>